<dbReference type="PANTHER" id="PTHR30244">
    <property type="entry name" value="TRANSAMINASE"/>
    <property type="match status" value="1"/>
</dbReference>
<evidence type="ECO:0000313" key="3">
    <source>
        <dbReference type="Proteomes" id="UP000246099"/>
    </source>
</evidence>
<name>A0ABM6WB52_9BACT</name>
<proteinExistence type="inferred from homology"/>
<sequence>MIPLSVPHLAGNEWKYVKECLDTGWISTAGEFVNRFEQKIAAFSGAKYAVAAMNGTAALHISLQLGGVKAGDYVIAPNITFVASINSISYTGAKPILMDVTPGSWQLDIELLEEFLLTQTLRDDQGKLRYKKDNGIIAAIMPVHVLGNMCDMDRFMHIAGQYGLTVIEDATESLGSYYKARHSGTFGLFGAFSFNGNKIISTGGGGMIVTNDEELARKAKHITTTAKKDPIEYYHDEVGYNYRLVNILAAIGVAQTEQLPEFILRKKYMDNYYREHLRGVGDILFQEVSSDVDPNCWLFTMSTMRQPELLKTLNAQGIQCRPFWVPMSLLPMYKNAPYITHNHTSEKVYGNCLSIPSSVNLTEENLEAITTAIKAFY</sequence>
<dbReference type="InterPro" id="IPR015422">
    <property type="entry name" value="PyrdxlP-dep_Trfase_small"/>
</dbReference>
<dbReference type="Pfam" id="PF01041">
    <property type="entry name" value="DegT_DnrJ_EryC1"/>
    <property type="match status" value="1"/>
</dbReference>
<keyword evidence="2" id="KW-0808">Transferase</keyword>
<dbReference type="NCBIfam" id="TIGR04181">
    <property type="entry name" value="NHT_00031"/>
    <property type="match status" value="1"/>
</dbReference>
<dbReference type="SUPFAM" id="SSF53383">
    <property type="entry name" value="PLP-dependent transferases"/>
    <property type="match status" value="1"/>
</dbReference>
<evidence type="ECO:0000313" key="2">
    <source>
        <dbReference type="EMBL" id="AWO01186.1"/>
    </source>
</evidence>
<dbReference type="InterPro" id="IPR015421">
    <property type="entry name" value="PyrdxlP-dep_Trfase_major"/>
</dbReference>
<dbReference type="Gene3D" id="3.90.1150.10">
    <property type="entry name" value="Aspartate Aminotransferase, domain 1"/>
    <property type="match status" value="1"/>
</dbReference>
<dbReference type="GO" id="GO:0008483">
    <property type="term" value="F:transaminase activity"/>
    <property type="evidence" value="ECO:0007669"/>
    <property type="project" value="UniProtKB-KW"/>
</dbReference>
<dbReference type="InterPro" id="IPR015424">
    <property type="entry name" value="PyrdxlP-dep_Trfase"/>
</dbReference>
<reference evidence="2 3" key="1">
    <citation type="submission" date="2018-05" db="EMBL/GenBank/DDBJ databases">
        <title>Chitinophaga sp. nov., isolated from rhizosphere soil of Alhagi.</title>
        <authorList>
            <person name="Liu Y."/>
        </authorList>
    </citation>
    <scope>NUCLEOTIDE SEQUENCE [LARGE SCALE GENOMIC DNA]</scope>
    <source>
        <strain evidence="2 3">T22</strain>
    </source>
</reference>
<evidence type="ECO:0000256" key="1">
    <source>
        <dbReference type="RuleBase" id="RU004508"/>
    </source>
</evidence>
<dbReference type="CDD" id="cd00616">
    <property type="entry name" value="AHBA_syn"/>
    <property type="match status" value="1"/>
</dbReference>
<dbReference type="EMBL" id="CP029600">
    <property type="protein sequence ID" value="AWO01186.1"/>
    <property type="molecule type" value="Genomic_DNA"/>
</dbReference>
<comment type="similarity">
    <text evidence="1">Belongs to the DegT/DnrJ/EryC1 family.</text>
</comment>
<dbReference type="RefSeq" id="WP_119077401.1">
    <property type="nucleotide sequence ID" value="NZ_CP029600.1"/>
</dbReference>
<dbReference type="PANTHER" id="PTHR30244:SF30">
    <property type="entry name" value="BLR5990 PROTEIN"/>
    <property type="match status" value="1"/>
</dbReference>
<protein>
    <submittedName>
        <fullName evidence="2">LegC family aminotransferase</fullName>
    </submittedName>
</protein>
<keyword evidence="3" id="KW-1185">Reference proteome</keyword>
<organism evidence="2 3">
    <name type="scientific">Chitinophaga alhagiae</name>
    <dbReference type="NCBI Taxonomy" id="2203219"/>
    <lineage>
        <taxon>Bacteria</taxon>
        <taxon>Pseudomonadati</taxon>
        <taxon>Bacteroidota</taxon>
        <taxon>Chitinophagia</taxon>
        <taxon>Chitinophagales</taxon>
        <taxon>Chitinophagaceae</taxon>
        <taxon>Chitinophaga</taxon>
    </lineage>
</organism>
<dbReference type="InterPro" id="IPR000653">
    <property type="entry name" value="DegT/StrS_aminotransferase"/>
</dbReference>
<keyword evidence="2" id="KW-0032">Aminotransferase</keyword>
<dbReference type="InterPro" id="IPR026385">
    <property type="entry name" value="LegC-like"/>
</dbReference>
<gene>
    <name evidence="2" type="ORF">DLD77_05510</name>
</gene>
<dbReference type="PIRSF" id="PIRSF000390">
    <property type="entry name" value="PLP_StrS"/>
    <property type="match status" value="1"/>
</dbReference>
<accession>A0ABM6WB52</accession>
<keyword evidence="1" id="KW-0663">Pyridoxal phosphate</keyword>
<dbReference type="Gene3D" id="3.40.640.10">
    <property type="entry name" value="Type I PLP-dependent aspartate aminotransferase-like (Major domain)"/>
    <property type="match status" value="1"/>
</dbReference>
<dbReference type="Proteomes" id="UP000246099">
    <property type="component" value="Chromosome"/>
</dbReference>